<reference evidence="5 6" key="1">
    <citation type="submission" date="2024-01" db="EMBL/GenBank/DDBJ databases">
        <title>Genome assemblies of Stephania.</title>
        <authorList>
            <person name="Yang L."/>
        </authorList>
    </citation>
    <scope>NUCLEOTIDE SEQUENCE [LARGE SCALE GENOMIC DNA]</scope>
    <source>
        <strain evidence="5">QJT</strain>
        <tissue evidence="5">Leaf</tissue>
    </source>
</reference>
<evidence type="ECO:0000259" key="4">
    <source>
        <dbReference type="PROSITE" id="PS50404"/>
    </source>
</evidence>
<dbReference type="GO" id="GO:0006749">
    <property type="term" value="P:glutathione metabolic process"/>
    <property type="evidence" value="ECO:0007669"/>
    <property type="project" value="TreeGrafter"/>
</dbReference>
<dbReference type="EMBL" id="JBBNAE010000001">
    <property type="protein sequence ID" value="KAK9154810.1"/>
    <property type="molecule type" value="Genomic_DNA"/>
</dbReference>
<gene>
    <name evidence="5" type="ORF">Sjap_002290</name>
</gene>
<keyword evidence="1 3" id="KW-0808">Transferase</keyword>
<dbReference type="SUPFAM" id="SSF52833">
    <property type="entry name" value="Thioredoxin-like"/>
    <property type="match status" value="1"/>
</dbReference>
<dbReference type="PROSITE" id="PS50404">
    <property type="entry name" value="GST_NTER"/>
    <property type="match status" value="1"/>
</dbReference>
<dbReference type="InterPro" id="IPR036249">
    <property type="entry name" value="Thioredoxin-like_sf"/>
</dbReference>
<feature type="domain" description="GST N-terminal" evidence="4">
    <location>
        <begin position="5"/>
        <end position="84"/>
    </location>
</feature>
<evidence type="ECO:0000313" key="6">
    <source>
        <dbReference type="Proteomes" id="UP001417504"/>
    </source>
</evidence>
<evidence type="ECO:0000313" key="5">
    <source>
        <dbReference type="EMBL" id="KAK9154810.1"/>
    </source>
</evidence>
<dbReference type="GO" id="GO:0005829">
    <property type="term" value="C:cytosol"/>
    <property type="evidence" value="ECO:0007669"/>
    <property type="project" value="UniProtKB-SubCell"/>
</dbReference>
<accession>A0AAP0PU20</accession>
<name>A0AAP0PU20_9MAGN</name>
<dbReference type="Pfam" id="PF02798">
    <property type="entry name" value="GST_N"/>
    <property type="match status" value="1"/>
</dbReference>
<sequence length="157" mass="18082">MAEEKHVKLIGTWSSPFSRRVELALKMKGISYEYIEEDLFNKSPLLLQYNPIHKKIPVLIHNGKPIVESLIIVEYIDETWKENPILPQESRPLVGILQEVIGVSFIDEETFPVLCKWVEMFLSSSIVKESLPPRDKLLSFFQAPLEARAASKPMVYK</sequence>
<evidence type="ECO:0000256" key="3">
    <source>
        <dbReference type="RuleBase" id="RU369102"/>
    </source>
</evidence>
<dbReference type="InterPro" id="IPR036282">
    <property type="entry name" value="Glutathione-S-Trfase_C_sf"/>
</dbReference>
<proteinExistence type="inferred from homology"/>
<dbReference type="Gene3D" id="3.40.30.10">
    <property type="entry name" value="Glutaredoxin"/>
    <property type="match status" value="1"/>
</dbReference>
<comment type="similarity">
    <text evidence="3">Belongs to the GST superfamily.</text>
</comment>
<dbReference type="Gene3D" id="1.20.1050.10">
    <property type="match status" value="1"/>
</dbReference>
<dbReference type="CDD" id="cd03058">
    <property type="entry name" value="GST_N_Tau"/>
    <property type="match status" value="1"/>
</dbReference>
<dbReference type="PANTHER" id="PTHR11260">
    <property type="entry name" value="GLUTATHIONE S-TRANSFERASE, GST, SUPERFAMILY, GST DOMAIN CONTAINING"/>
    <property type="match status" value="1"/>
</dbReference>
<comment type="subcellular location">
    <subcellularLocation>
        <location evidence="3">Cytoplasm</location>
        <location evidence="3">Cytosol</location>
    </subcellularLocation>
</comment>
<dbReference type="Proteomes" id="UP001417504">
    <property type="component" value="Unassembled WGS sequence"/>
</dbReference>
<comment type="caution">
    <text evidence="5">The sequence shown here is derived from an EMBL/GenBank/DDBJ whole genome shotgun (WGS) entry which is preliminary data.</text>
</comment>
<dbReference type="InterPro" id="IPR045073">
    <property type="entry name" value="Omega/Tau-like"/>
</dbReference>
<comment type="function">
    <text evidence="3">Is involved in the conjugation of reduced glutathione to a wide number of exogenous and endogenous hydrophobic electrophiles.</text>
</comment>
<keyword evidence="3" id="KW-0963">Cytoplasm</keyword>
<dbReference type="GO" id="GO:0004364">
    <property type="term" value="F:glutathione transferase activity"/>
    <property type="evidence" value="ECO:0007669"/>
    <property type="project" value="UniProtKB-UniRule"/>
</dbReference>
<dbReference type="InterPro" id="IPR004045">
    <property type="entry name" value="Glutathione_S-Trfase_N"/>
</dbReference>
<evidence type="ECO:0000256" key="2">
    <source>
        <dbReference type="ARBA" id="ARBA00047960"/>
    </source>
</evidence>
<dbReference type="PANTHER" id="PTHR11260:SF676">
    <property type="entry name" value="GLUTATHIONE S-TRANSFERASE U8"/>
    <property type="match status" value="1"/>
</dbReference>
<keyword evidence="6" id="KW-1185">Reference proteome</keyword>
<protein>
    <recommendedName>
        <fullName evidence="3">Glutathione S-transferase</fullName>
        <ecNumber evidence="3">2.5.1.18</ecNumber>
    </recommendedName>
</protein>
<dbReference type="AlphaFoldDB" id="A0AAP0PU20"/>
<dbReference type="SUPFAM" id="SSF47616">
    <property type="entry name" value="GST C-terminal domain-like"/>
    <property type="match status" value="1"/>
</dbReference>
<dbReference type="EC" id="2.5.1.18" evidence="3"/>
<evidence type="ECO:0000256" key="1">
    <source>
        <dbReference type="ARBA" id="ARBA00022679"/>
    </source>
</evidence>
<organism evidence="5 6">
    <name type="scientific">Stephania japonica</name>
    <dbReference type="NCBI Taxonomy" id="461633"/>
    <lineage>
        <taxon>Eukaryota</taxon>
        <taxon>Viridiplantae</taxon>
        <taxon>Streptophyta</taxon>
        <taxon>Embryophyta</taxon>
        <taxon>Tracheophyta</taxon>
        <taxon>Spermatophyta</taxon>
        <taxon>Magnoliopsida</taxon>
        <taxon>Ranunculales</taxon>
        <taxon>Menispermaceae</taxon>
        <taxon>Menispermoideae</taxon>
        <taxon>Cissampelideae</taxon>
        <taxon>Stephania</taxon>
    </lineage>
</organism>
<dbReference type="FunFam" id="3.40.30.10:FF:000014">
    <property type="entry name" value="Tau class glutathione S-transferase"/>
    <property type="match status" value="1"/>
</dbReference>
<comment type="catalytic activity">
    <reaction evidence="2 3">
        <text>RX + glutathione = an S-substituted glutathione + a halide anion + H(+)</text>
        <dbReference type="Rhea" id="RHEA:16437"/>
        <dbReference type="ChEBI" id="CHEBI:15378"/>
        <dbReference type="ChEBI" id="CHEBI:16042"/>
        <dbReference type="ChEBI" id="CHEBI:17792"/>
        <dbReference type="ChEBI" id="CHEBI:57925"/>
        <dbReference type="ChEBI" id="CHEBI:90779"/>
        <dbReference type="EC" id="2.5.1.18"/>
    </reaction>
</comment>